<organism evidence="1 2">
    <name type="scientific">Panagrolaimus sp. JU765</name>
    <dbReference type="NCBI Taxonomy" id="591449"/>
    <lineage>
        <taxon>Eukaryota</taxon>
        <taxon>Metazoa</taxon>
        <taxon>Ecdysozoa</taxon>
        <taxon>Nematoda</taxon>
        <taxon>Chromadorea</taxon>
        <taxon>Rhabditida</taxon>
        <taxon>Tylenchina</taxon>
        <taxon>Panagrolaimomorpha</taxon>
        <taxon>Panagrolaimoidea</taxon>
        <taxon>Panagrolaimidae</taxon>
        <taxon>Panagrolaimus</taxon>
    </lineage>
</organism>
<reference evidence="2" key="1">
    <citation type="submission" date="2022-11" db="UniProtKB">
        <authorList>
            <consortium name="WormBaseParasite"/>
        </authorList>
    </citation>
    <scope>IDENTIFICATION</scope>
</reference>
<proteinExistence type="predicted"/>
<sequence>MTIMVDEIDCPNGYYFSERKQLSMQYFDSGEEHDDDDEPSPTINFNKIDDVLKRRFYTLNRPFVRKGLHLSSKTTANWGPKPKTLIVKQLCHYENDFSAPILEIEKYIKQT</sequence>
<name>A0AC34R454_9BILA</name>
<evidence type="ECO:0000313" key="1">
    <source>
        <dbReference type="Proteomes" id="UP000887576"/>
    </source>
</evidence>
<accession>A0AC34R454</accession>
<evidence type="ECO:0000313" key="2">
    <source>
        <dbReference type="WBParaSite" id="JU765_v2.g3207.t1"/>
    </source>
</evidence>
<dbReference type="Proteomes" id="UP000887576">
    <property type="component" value="Unplaced"/>
</dbReference>
<protein>
    <submittedName>
        <fullName evidence="2">Uncharacterized protein</fullName>
    </submittedName>
</protein>
<dbReference type="WBParaSite" id="JU765_v2.g3207.t1">
    <property type="protein sequence ID" value="JU765_v2.g3207.t1"/>
    <property type="gene ID" value="JU765_v2.g3207"/>
</dbReference>